<sequence length="328" mass="35396">MREDIWKYISAVLTLLLVLSAVAIAVLYQATSPIEVPRNVTAPITVETPLNVTCEGASDYQIAQLKEEVAYLRSLINGTGGETIAVVPIFGIITSDTALEVIPLLRKLAGDESIGGVLLWVESPGGEVGPVIDIYSEVKKLALVKPVVAYSGGIMASGGYYIAVGANKIIASPLAEVGSIGVLYVHYNYEKNYELNGVEVEVFKTGPHKDMGAEWRGLTEEEKKIIGNMVNTYFQAFLQAVSEGRNMNVSEVEEFATGRTWFAQNVTGTLVDEVGGMDTAIEALEKLMNVTSAEVVIYKNLESPSDFGVVGSRALYLDPDYVGPYLRG</sequence>
<protein>
    <submittedName>
        <fullName evidence="6">Peptidase</fullName>
    </submittedName>
</protein>
<dbReference type="PANTHER" id="PTHR42987">
    <property type="entry name" value="PEPTIDASE S49"/>
    <property type="match status" value="1"/>
</dbReference>
<evidence type="ECO:0000256" key="2">
    <source>
        <dbReference type="ARBA" id="ARBA00022670"/>
    </source>
</evidence>
<dbReference type="STRING" id="1505907.TEU_07350"/>
<dbReference type="SUPFAM" id="SSF52096">
    <property type="entry name" value="ClpP/crotonase"/>
    <property type="match status" value="1"/>
</dbReference>
<evidence type="ECO:0000256" key="1">
    <source>
        <dbReference type="ARBA" id="ARBA00008683"/>
    </source>
</evidence>
<evidence type="ECO:0000256" key="4">
    <source>
        <dbReference type="ARBA" id="ARBA00022825"/>
    </source>
</evidence>
<dbReference type="CDD" id="cd07023">
    <property type="entry name" value="S49_Sppa_N_C"/>
    <property type="match status" value="1"/>
</dbReference>
<feature type="domain" description="Peptidase S49" evidence="5">
    <location>
        <begin position="143"/>
        <end position="290"/>
    </location>
</feature>
<reference evidence="6 7" key="1">
    <citation type="journal article" date="2015" name="Int. J. Syst. Evol. Microbiol.">
        <title>Thermococcus eurythermalis sp. nov., a conditional piezophilic hyperthermophilic archaeon with a wide temperature range isolated from an oil-immersed chimney in the Guaymas Basin.</title>
        <authorList>
            <person name="Zhao W."/>
            <person name="Zeng X."/>
            <person name="Xiao X."/>
        </authorList>
    </citation>
    <scope>NUCLEOTIDE SEQUENCE [LARGE SCALE GENOMIC DNA]</scope>
    <source>
        <strain evidence="6 7">A501</strain>
    </source>
</reference>
<accession>A0A097QUK6</accession>
<dbReference type="Proteomes" id="UP000029980">
    <property type="component" value="Chromosome"/>
</dbReference>
<evidence type="ECO:0000313" key="6">
    <source>
        <dbReference type="EMBL" id="AIU70161.1"/>
    </source>
</evidence>
<dbReference type="PANTHER" id="PTHR42987:SF4">
    <property type="entry name" value="PROTEASE SOHB-RELATED"/>
    <property type="match status" value="1"/>
</dbReference>
<dbReference type="GO" id="GO:0006508">
    <property type="term" value="P:proteolysis"/>
    <property type="evidence" value="ECO:0007669"/>
    <property type="project" value="UniProtKB-KW"/>
</dbReference>
<gene>
    <name evidence="6" type="ORF">TEU_07350</name>
</gene>
<dbReference type="GeneID" id="25153253"/>
<dbReference type="EMBL" id="CP008887">
    <property type="protein sequence ID" value="AIU70161.1"/>
    <property type="molecule type" value="Genomic_DNA"/>
</dbReference>
<dbReference type="GO" id="GO:0008236">
    <property type="term" value="F:serine-type peptidase activity"/>
    <property type="evidence" value="ECO:0007669"/>
    <property type="project" value="UniProtKB-KW"/>
</dbReference>
<evidence type="ECO:0000259" key="5">
    <source>
        <dbReference type="Pfam" id="PF01343"/>
    </source>
</evidence>
<keyword evidence="4" id="KW-0720">Serine protease</keyword>
<dbReference type="InterPro" id="IPR029045">
    <property type="entry name" value="ClpP/crotonase-like_dom_sf"/>
</dbReference>
<dbReference type="Pfam" id="PF01343">
    <property type="entry name" value="Peptidase_S49"/>
    <property type="match status" value="1"/>
</dbReference>
<keyword evidence="7" id="KW-1185">Reference proteome</keyword>
<evidence type="ECO:0000256" key="3">
    <source>
        <dbReference type="ARBA" id="ARBA00022801"/>
    </source>
</evidence>
<dbReference type="InterPro" id="IPR004635">
    <property type="entry name" value="Pept_S49_SppA"/>
</dbReference>
<proteinExistence type="inferred from homology"/>
<dbReference type="InterPro" id="IPR002142">
    <property type="entry name" value="Peptidase_S49"/>
</dbReference>
<dbReference type="OrthoDB" id="31107at2157"/>
<dbReference type="NCBIfam" id="TIGR00706">
    <property type="entry name" value="SppA_dom"/>
    <property type="match status" value="1"/>
</dbReference>
<dbReference type="Gene3D" id="6.20.330.10">
    <property type="match status" value="1"/>
</dbReference>
<dbReference type="Gene3D" id="3.90.226.10">
    <property type="entry name" value="2-enoyl-CoA Hydratase, Chain A, domain 1"/>
    <property type="match status" value="1"/>
</dbReference>
<organism evidence="6 7">
    <name type="scientific">Thermococcus eurythermalis</name>
    <dbReference type="NCBI Taxonomy" id="1505907"/>
    <lineage>
        <taxon>Archaea</taxon>
        <taxon>Methanobacteriati</taxon>
        <taxon>Methanobacteriota</taxon>
        <taxon>Thermococci</taxon>
        <taxon>Thermococcales</taxon>
        <taxon>Thermococcaceae</taxon>
        <taxon>Thermococcus</taxon>
    </lineage>
</organism>
<evidence type="ECO:0000313" key="7">
    <source>
        <dbReference type="Proteomes" id="UP000029980"/>
    </source>
</evidence>
<keyword evidence="2" id="KW-0645">Protease</keyword>
<keyword evidence="3" id="KW-0378">Hydrolase</keyword>
<dbReference type="KEGG" id="teu:TEU_07350"/>
<dbReference type="RefSeq" id="WP_050003136.1">
    <property type="nucleotide sequence ID" value="NZ_CP008887.1"/>
</dbReference>
<dbReference type="HOGENOM" id="CLU_046540_0_1_2"/>
<name>A0A097QUK6_9EURY</name>
<comment type="similarity">
    <text evidence="1">Belongs to the peptidase S49 family.</text>
</comment>
<dbReference type="AlphaFoldDB" id="A0A097QUK6"/>
<dbReference type="InterPro" id="IPR047272">
    <property type="entry name" value="S49_SppA_C"/>
</dbReference>